<reference evidence="3 4" key="1">
    <citation type="submission" date="2024-03" db="EMBL/GenBank/DDBJ databases">
        <title>Genome-scale model development and genomic sequencing of the oleaginous clade Lipomyces.</title>
        <authorList>
            <consortium name="Lawrence Berkeley National Laboratory"/>
            <person name="Czajka J.J."/>
            <person name="Han Y."/>
            <person name="Kim J."/>
            <person name="Mondo S.J."/>
            <person name="Hofstad B.A."/>
            <person name="Robles A."/>
            <person name="Haridas S."/>
            <person name="Riley R."/>
            <person name="LaButti K."/>
            <person name="Pangilinan J."/>
            <person name="Andreopoulos W."/>
            <person name="Lipzen A."/>
            <person name="Yan J."/>
            <person name="Wang M."/>
            <person name="Ng V."/>
            <person name="Grigoriev I.V."/>
            <person name="Spatafora J.W."/>
            <person name="Magnuson J.K."/>
            <person name="Baker S.E."/>
            <person name="Pomraning K.R."/>
        </authorList>
    </citation>
    <scope>NUCLEOTIDE SEQUENCE [LARGE SCALE GENOMIC DNA]</scope>
    <source>
        <strain evidence="3 4">Phaff 52-87</strain>
    </source>
</reference>
<dbReference type="EMBL" id="JBBJBU010000016">
    <property type="protein sequence ID" value="KAK7202523.1"/>
    <property type="molecule type" value="Genomic_DNA"/>
</dbReference>
<proteinExistence type="predicted"/>
<dbReference type="Gene3D" id="3.10.20.90">
    <property type="entry name" value="Phosphatidylinositol 3-kinase Catalytic Subunit, Chain A, domain 1"/>
    <property type="match status" value="1"/>
</dbReference>
<dbReference type="InterPro" id="IPR000626">
    <property type="entry name" value="Ubiquitin-like_dom"/>
</dbReference>
<dbReference type="GeneID" id="90041087"/>
<feature type="compositionally biased region" description="Low complexity" evidence="1">
    <location>
        <begin position="147"/>
        <end position="160"/>
    </location>
</feature>
<name>A0ABR1EY45_9ASCO</name>
<evidence type="ECO:0000259" key="2">
    <source>
        <dbReference type="PROSITE" id="PS50053"/>
    </source>
</evidence>
<feature type="domain" description="Ubiquitin-like" evidence="2">
    <location>
        <begin position="66"/>
        <end position="124"/>
    </location>
</feature>
<comment type="caution">
    <text evidence="3">The sequence shown here is derived from an EMBL/GenBank/DDBJ whole genome shotgun (WGS) entry which is preliminary data.</text>
</comment>
<organism evidence="3 4">
    <name type="scientific">Myxozyma melibiosi</name>
    <dbReference type="NCBI Taxonomy" id="54550"/>
    <lineage>
        <taxon>Eukaryota</taxon>
        <taxon>Fungi</taxon>
        <taxon>Dikarya</taxon>
        <taxon>Ascomycota</taxon>
        <taxon>Saccharomycotina</taxon>
        <taxon>Lipomycetes</taxon>
        <taxon>Lipomycetales</taxon>
        <taxon>Lipomycetaceae</taxon>
        <taxon>Myxozyma</taxon>
    </lineage>
</organism>
<dbReference type="InterPro" id="IPR029071">
    <property type="entry name" value="Ubiquitin-like_domsf"/>
</dbReference>
<sequence length="209" mass="22540">MAQVDELTFSKAFLSLLSNQPIKYGEDYVQDPKSLGSKPGLVILSPMPNPKRRKADTATASDSKQATITIKSLRAPKFNVTVSASYTDTIFTLKTKVSAEAKISCTVKLINKGKVVPDTKTVSEIVDGEGKAALMAMVSAVEEGAAESTSAAEKAATPEPMQDVKTEADSLDIGEDVWTAIEATLVDKLSEAKGKRVLKRLRDVWYKDL</sequence>
<evidence type="ECO:0000256" key="1">
    <source>
        <dbReference type="SAM" id="MobiDB-lite"/>
    </source>
</evidence>
<dbReference type="PROSITE" id="PS50053">
    <property type="entry name" value="UBIQUITIN_2"/>
    <property type="match status" value="1"/>
</dbReference>
<evidence type="ECO:0000313" key="3">
    <source>
        <dbReference type="EMBL" id="KAK7202523.1"/>
    </source>
</evidence>
<protein>
    <recommendedName>
        <fullName evidence="2">Ubiquitin-like domain-containing protein</fullName>
    </recommendedName>
</protein>
<evidence type="ECO:0000313" key="4">
    <source>
        <dbReference type="Proteomes" id="UP001498771"/>
    </source>
</evidence>
<accession>A0ABR1EY45</accession>
<feature type="region of interest" description="Disordered" evidence="1">
    <location>
        <begin position="147"/>
        <end position="168"/>
    </location>
</feature>
<dbReference type="RefSeq" id="XP_064765556.1">
    <property type="nucleotide sequence ID" value="XM_064915575.1"/>
</dbReference>
<keyword evidence="4" id="KW-1185">Reference proteome</keyword>
<dbReference type="SUPFAM" id="SSF54236">
    <property type="entry name" value="Ubiquitin-like"/>
    <property type="match status" value="1"/>
</dbReference>
<gene>
    <name evidence="3" type="ORF">BZA70DRAFT_96749</name>
</gene>
<dbReference type="InterPro" id="IPR024737">
    <property type="entry name" value="Get5_N"/>
</dbReference>
<dbReference type="Pfam" id="PF12754">
    <property type="entry name" value="Get5_N"/>
    <property type="match status" value="1"/>
</dbReference>
<dbReference type="Proteomes" id="UP001498771">
    <property type="component" value="Unassembled WGS sequence"/>
</dbReference>